<evidence type="ECO:0000256" key="1">
    <source>
        <dbReference type="SAM" id="MobiDB-lite"/>
    </source>
</evidence>
<feature type="region of interest" description="Disordered" evidence="1">
    <location>
        <begin position="1"/>
        <end position="25"/>
    </location>
</feature>
<proteinExistence type="predicted"/>
<name>A0A8H3R1S8_9GLOM</name>
<feature type="compositionally biased region" description="Basic residues" evidence="1">
    <location>
        <begin position="1"/>
        <end position="10"/>
    </location>
</feature>
<evidence type="ECO:0000313" key="3">
    <source>
        <dbReference type="Proteomes" id="UP000615446"/>
    </source>
</evidence>
<evidence type="ECO:0000313" key="2">
    <source>
        <dbReference type="EMBL" id="GES99652.1"/>
    </source>
</evidence>
<dbReference type="Proteomes" id="UP000615446">
    <property type="component" value="Unassembled WGS sequence"/>
</dbReference>
<dbReference type="EMBL" id="BLAL01000282">
    <property type="protein sequence ID" value="GES99652.1"/>
    <property type="molecule type" value="Genomic_DNA"/>
</dbReference>
<reference evidence="2" key="1">
    <citation type="submission" date="2019-10" db="EMBL/GenBank/DDBJ databases">
        <title>Conservation and host-specific expression of non-tandemly repeated heterogenous ribosome RNA gene in arbuscular mycorrhizal fungi.</title>
        <authorList>
            <person name="Maeda T."/>
            <person name="Kobayashi Y."/>
            <person name="Nakagawa T."/>
            <person name="Ezawa T."/>
            <person name="Yamaguchi K."/>
            <person name="Bino T."/>
            <person name="Nishimoto Y."/>
            <person name="Shigenobu S."/>
            <person name="Kawaguchi M."/>
        </authorList>
    </citation>
    <scope>NUCLEOTIDE SEQUENCE</scope>
    <source>
        <strain evidence="2">HR1</strain>
    </source>
</reference>
<accession>A0A8H3R1S8</accession>
<comment type="caution">
    <text evidence="2">The sequence shown here is derived from an EMBL/GenBank/DDBJ whole genome shotgun (WGS) entry which is preliminary data.</text>
</comment>
<organism evidence="2 3">
    <name type="scientific">Rhizophagus clarus</name>
    <dbReference type="NCBI Taxonomy" id="94130"/>
    <lineage>
        <taxon>Eukaryota</taxon>
        <taxon>Fungi</taxon>
        <taxon>Fungi incertae sedis</taxon>
        <taxon>Mucoromycota</taxon>
        <taxon>Glomeromycotina</taxon>
        <taxon>Glomeromycetes</taxon>
        <taxon>Glomerales</taxon>
        <taxon>Glomeraceae</taxon>
        <taxon>Rhizophagus</taxon>
    </lineage>
</organism>
<protein>
    <submittedName>
        <fullName evidence="2">Uncharacterized protein</fullName>
    </submittedName>
</protein>
<dbReference type="AlphaFoldDB" id="A0A8H3R1S8"/>
<gene>
    <name evidence="2" type="ORF">RCL2_002613400</name>
</gene>
<sequence length="86" mass="9680">MRRDPKRTKPARYPFGEPDKFSSSPRLSNISASVVLASRIPPSDREMVSEIPSRGFVNLSTLMGSEVKTPSFSMFLEKARELVKIH</sequence>